<name>A0ABN7P6I7_TIMPD</name>
<evidence type="ECO:0000313" key="1">
    <source>
        <dbReference type="EMBL" id="CAG2061010.1"/>
    </source>
</evidence>
<dbReference type="PANTHER" id="PTHR22878:SF70">
    <property type="entry name" value="DYNEIN HEAVY CHAIN 2, AXONEMAL"/>
    <property type="match status" value="1"/>
</dbReference>
<evidence type="ECO:0000313" key="2">
    <source>
        <dbReference type="Proteomes" id="UP001153148"/>
    </source>
</evidence>
<protein>
    <submittedName>
        <fullName evidence="1">Uncharacterized protein</fullName>
    </submittedName>
</protein>
<gene>
    <name evidence="1" type="ORF">TPAB3V08_LOCUS7965</name>
</gene>
<dbReference type="PANTHER" id="PTHR22878">
    <property type="entry name" value="DYNEIN HEAVY CHAIN 6, AXONEMAL-LIKE-RELATED"/>
    <property type="match status" value="1"/>
</dbReference>
<organism evidence="1 2">
    <name type="scientific">Timema podura</name>
    <name type="common">Walking stick</name>
    <dbReference type="NCBI Taxonomy" id="61482"/>
    <lineage>
        <taxon>Eukaryota</taxon>
        <taxon>Metazoa</taxon>
        <taxon>Ecdysozoa</taxon>
        <taxon>Arthropoda</taxon>
        <taxon>Hexapoda</taxon>
        <taxon>Insecta</taxon>
        <taxon>Pterygota</taxon>
        <taxon>Neoptera</taxon>
        <taxon>Polyneoptera</taxon>
        <taxon>Phasmatodea</taxon>
        <taxon>Timematodea</taxon>
        <taxon>Timematoidea</taxon>
        <taxon>Timematidae</taxon>
        <taxon>Timema</taxon>
    </lineage>
</organism>
<dbReference type="Proteomes" id="UP001153148">
    <property type="component" value="Unassembled WGS sequence"/>
</dbReference>
<keyword evidence="2" id="KW-1185">Reference proteome</keyword>
<reference evidence="1" key="1">
    <citation type="submission" date="2021-03" db="EMBL/GenBank/DDBJ databases">
        <authorList>
            <person name="Tran Van P."/>
        </authorList>
    </citation>
    <scope>NUCLEOTIDE SEQUENCE</scope>
</reference>
<proteinExistence type="predicted"/>
<dbReference type="Pfam" id="PF12775">
    <property type="entry name" value="AAA_7"/>
    <property type="match status" value="1"/>
</dbReference>
<dbReference type="Gene3D" id="3.40.50.300">
    <property type="entry name" value="P-loop containing nucleotide triphosphate hydrolases"/>
    <property type="match status" value="1"/>
</dbReference>
<sequence>MGKQCVLFVDDLSMPQKEVYGAQPPIELLRQWIDHGHWYDLKDTTKLELVDIIFSHMKTWLGSQPSNNNEKLKASVQ</sequence>
<feature type="non-terminal residue" evidence="1">
    <location>
        <position position="77"/>
    </location>
</feature>
<dbReference type="InterPro" id="IPR026983">
    <property type="entry name" value="DHC"/>
</dbReference>
<dbReference type="InterPro" id="IPR027417">
    <property type="entry name" value="P-loop_NTPase"/>
</dbReference>
<accession>A0ABN7P6I7</accession>
<comment type="caution">
    <text evidence="1">The sequence shown here is derived from an EMBL/GenBank/DDBJ whole genome shotgun (WGS) entry which is preliminary data.</text>
</comment>
<dbReference type="EMBL" id="CAJPIN010014291">
    <property type="protein sequence ID" value="CAG2061010.1"/>
    <property type="molecule type" value="Genomic_DNA"/>
</dbReference>